<dbReference type="GO" id="GO:0003824">
    <property type="term" value="F:catalytic activity"/>
    <property type="evidence" value="ECO:0007669"/>
    <property type="project" value="InterPro"/>
</dbReference>
<evidence type="ECO:0000313" key="9">
    <source>
        <dbReference type="Proteomes" id="UP000192923"/>
    </source>
</evidence>
<dbReference type="OrthoDB" id="9782387at2"/>
<dbReference type="InterPro" id="IPR007197">
    <property type="entry name" value="rSAM"/>
</dbReference>
<evidence type="ECO:0000256" key="6">
    <source>
        <dbReference type="ARBA" id="ARBA00023014"/>
    </source>
</evidence>
<dbReference type="CDD" id="cd21109">
    <property type="entry name" value="SPASM"/>
    <property type="match status" value="1"/>
</dbReference>
<dbReference type="InterPro" id="IPR034391">
    <property type="entry name" value="AdoMet-like_SPASM_containing"/>
</dbReference>
<proteinExistence type="predicted"/>
<keyword evidence="2" id="KW-0004">4Fe-4S</keyword>
<name>A0A1Y6D973_9GAMM</name>
<dbReference type="Gene3D" id="3.20.20.70">
    <property type="entry name" value="Aldolase class I"/>
    <property type="match status" value="1"/>
</dbReference>
<dbReference type="PANTHER" id="PTHR11228">
    <property type="entry name" value="RADICAL SAM DOMAIN PROTEIN"/>
    <property type="match status" value="1"/>
</dbReference>
<dbReference type="STRING" id="1760988.SAMN02949497_4684"/>
<dbReference type="CDD" id="cd01335">
    <property type="entry name" value="Radical_SAM"/>
    <property type="match status" value="1"/>
</dbReference>
<dbReference type="AlphaFoldDB" id="A0A1Y6D973"/>
<evidence type="ECO:0000313" key="8">
    <source>
        <dbReference type="EMBL" id="SMF97263.1"/>
    </source>
</evidence>
<dbReference type="PANTHER" id="PTHR11228:SF7">
    <property type="entry name" value="PQQA PEPTIDE CYCLASE"/>
    <property type="match status" value="1"/>
</dbReference>
<dbReference type="InterPro" id="IPR058240">
    <property type="entry name" value="rSAM_sf"/>
</dbReference>
<evidence type="ECO:0000256" key="5">
    <source>
        <dbReference type="ARBA" id="ARBA00023004"/>
    </source>
</evidence>
<gene>
    <name evidence="8" type="ORF">SAMN02949497_4684</name>
</gene>
<organism evidence="8 9">
    <name type="scientific">Methylomagnum ishizawai</name>
    <dbReference type="NCBI Taxonomy" id="1760988"/>
    <lineage>
        <taxon>Bacteria</taxon>
        <taxon>Pseudomonadati</taxon>
        <taxon>Pseudomonadota</taxon>
        <taxon>Gammaproteobacteria</taxon>
        <taxon>Methylococcales</taxon>
        <taxon>Methylococcaceae</taxon>
        <taxon>Methylomagnum</taxon>
    </lineage>
</organism>
<evidence type="ECO:0000256" key="2">
    <source>
        <dbReference type="ARBA" id="ARBA00022485"/>
    </source>
</evidence>
<dbReference type="InterPro" id="IPR013785">
    <property type="entry name" value="Aldolase_TIM"/>
</dbReference>
<dbReference type="InterPro" id="IPR050377">
    <property type="entry name" value="Radical_SAM_PqqE_MftC-like"/>
</dbReference>
<accession>A0A1Y6D973</accession>
<evidence type="ECO:0000256" key="1">
    <source>
        <dbReference type="ARBA" id="ARBA00001966"/>
    </source>
</evidence>
<keyword evidence="3" id="KW-0949">S-adenosyl-L-methionine</keyword>
<keyword evidence="6" id="KW-0411">Iron-sulfur</keyword>
<sequence>MSASSFPLVLPKVQDTALETTKYENLLRALRNRRLNVARLDHTPLDITVDMCTACHLRCPYCATGSGVLDRKAQVLGLDEHRRILDFCGEQLFTIWYFSNGEPLLNKRLHQIVADAKRYGIFTVISTSLSVPLSATRIDEILYSGLDLISCSIDGPDAATYNRYRIGGDFNLVQSNLERLIARKRELGLQYPLIEWRYLVFRHNQDLQAETRHLAHAKGVDILELFQGSAPAQAPEGAVAAMTGGLLSPAISGPAVEAGLRRRDTLLRRYLPELSINPGEPGPGLLGRKCDWLYFGSMFYPDGSVGPCCVLGNSDTDFGQRGPGMDYRALWNNPKYLDARASFPTPPPNPRSICAHCPAPQVQDWFFRQSLRAYLLNAPEWFIQAVLAEPDQLFYPVDLYLMPDEFMALKRYQQAKPSVRQAGEPG</sequence>
<dbReference type="PROSITE" id="PS51918">
    <property type="entry name" value="RADICAL_SAM"/>
    <property type="match status" value="1"/>
</dbReference>
<dbReference type="Pfam" id="PF04055">
    <property type="entry name" value="Radical_SAM"/>
    <property type="match status" value="1"/>
</dbReference>
<dbReference type="GO" id="GO:0046872">
    <property type="term" value="F:metal ion binding"/>
    <property type="evidence" value="ECO:0007669"/>
    <property type="project" value="UniProtKB-KW"/>
</dbReference>
<keyword evidence="5" id="KW-0408">Iron</keyword>
<keyword evidence="4" id="KW-0479">Metal-binding</keyword>
<feature type="domain" description="Radical SAM core" evidence="7">
    <location>
        <begin position="37"/>
        <end position="273"/>
    </location>
</feature>
<comment type="cofactor">
    <cofactor evidence="1">
        <name>[4Fe-4S] cluster</name>
        <dbReference type="ChEBI" id="CHEBI:49883"/>
    </cofactor>
</comment>
<keyword evidence="9" id="KW-1185">Reference proteome</keyword>
<reference evidence="8 9" key="1">
    <citation type="submission" date="2016-12" db="EMBL/GenBank/DDBJ databases">
        <authorList>
            <person name="Song W.-J."/>
            <person name="Kurnit D.M."/>
        </authorList>
    </citation>
    <scope>NUCLEOTIDE SEQUENCE [LARGE SCALE GENOMIC DNA]</scope>
    <source>
        <strain evidence="8 9">175</strain>
    </source>
</reference>
<evidence type="ECO:0000259" key="7">
    <source>
        <dbReference type="PROSITE" id="PS51918"/>
    </source>
</evidence>
<evidence type="ECO:0000256" key="4">
    <source>
        <dbReference type="ARBA" id="ARBA00022723"/>
    </source>
</evidence>
<dbReference type="GO" id="GO:0051536">
    <property type="term" value="F:iron-sulfur cluster binding"/>
    <property type="evidence" value="ECO:0007669"/>
    <property type="project" value="UniProtKB-KW"/>
</dbReference>
<dbReference type="SUPFAM" id="SSF102114">
    <property type="entry name" value="Radical SAM enzymes"/>
    <property type="match status" value="1"/>
</dbReference>
<dbReference type="SFLD" id="SFLDG01067">
    <property type="entry name" value="SPASM/twitch_domain_containing"/>
    <property type="match status" value="1"/>
</dbReference>
<dbReference type="Proteomes" id="UP000192923">
    <property type="component" value="Unassembled WGS sequence"/>
</dbReference>
<evidence type="ECO:0000256" key="3">
    <source>
        <dbReference type="ARBA" id="ARBA00022691"/>
    </source>
</evidence>
<dbReference type="EMBL" id="FXAM01000001">
    <property type="protein sequence ID" value="SMF97263.1"/>
    <property type="molecule type" value="Genomic_DNA"/>
</dbReference>
<dbReference type="SFLD" id="SFLDG01387">
    <property type="entry name" value="BtrN-like_SPASM_domain_contain"/>
    <property type="match status" value="1"/>
</dbReference>
<protein>
    <submittedName>
        <fullName evidence="8">Radical SAM superfamily enzyme, MoaA/NifB/PqqE/SkfB family</fullName>
    </submittedName>
</protein>
<dbReference type="SFLD" id="SFLDS00029">
    <property type="entry name" value="Radical_SAM"/>
    <property type="match status" value="1"/>
</dbReference>
<dbReference type="RefSeq" id="WP_085216070.1">
    <property type="nucleotide sequence ID" value="NZ_FXAM01000001.1"/>
</dbReference>